<name>A0A381NPS5_9ZZZZ</name>
<gene>
    <name evidence="4" type="ORF">METZ01_LOCUS9476</name>
</gene>
<keyword evidence="2" id="KW-0548">Nucleotidyltransferase</keyword>
<dbReference type="GO" id="GO:0016779">
    <property type="term" value="F:nucleotidyltransferase activity"/>
    <property type="evidence" value="ECO:0007669"/>
    <property type="project" value="UniProtKB-KW"/>
</dbReference>
<dbReference type="InterPro" id="IPR050065">
    <property type="entry name" value="GlmU-like"/>
</dbReference>
<dbReference type="AlphaFoldDB" id="A0A381NPS5"/>
<dbReference type="EMBL" id="UINC01000513">
    <property type="protein sequence ID" value="SUZ56622.1"/>
    <property type="molecule type" value="Genomic_DNA"/>
</dbReference>
<dbReference type="Gene3D" id="3.90.550.10">
    <property type="entry name" value="Spore Coat Polysaccharide Biosynthesis Protein SpsA, Chain A"/>
    <property type="match status" value="1"/>
</dbReference>
<dbReference type="Pfam" id="PF00483">
    <property type="entry name" value="NTP_transferase"/>
    <property type="match status" value="1"/>
</dbReference>
<keyword evidence="1" id="KW-0808">Transferase</keyword>
<feature type="domain" description="Nucleotidyl transferase" evidence="3">
    <location>
        <begin position="3"/>
        <end position="229"/>
    </location>
</feature>
<evidence type="ECO:0000313" key="4">
    <source>
        <dbReference type="EMBL" id="SUZ56622.1"/>
    </source>
</evidence>
<dbReference type="SUPFAM" id="SSF53448">
    <property type="entry name" value="Nucleotide-diphospho-sugar transferases"/>
    <property type="match status" value="1"/>
</dbReference>
<dbReference type="InterPro" id="IPR029044">
    <property type="entry name" value="Nucleotide-diphossugar_trans"/>
</dbReference>
<dbReference type="InterPro" id="IPR005835">
    <property type="entry name" value="NTP_transferase_dom"/>
</dbReference>
<proteinExistence type="predicted"/>
<dbReference type="PANTHER" id="PTHR43584:SF8">
    <property type="entry name" value="N-ACETYLMURAMATE ALPHA-1-PHOSPHATE URIDYLYLTRANSFERASE"/>
    <property type="match status" value="1"/>
</dbReference>
<organism evidence="4">
    <name type="scientific">marine metagenome</name>
    <dbReference type="NCBI Taxonomy" id="408172"/>
    <lineage>
        <taxon>unclassified sequences</taxon>
        <taxon>metagenomes</taxon>
        <taxon>ecological metagenomes</taxon>
    </lineage>
</organism>
<dbReference type="PANTHER" id="PTHR43584">
    <property type="entry name" value="NUCLEOTIDYL TRANSFERASE"/>
    <property type="match status" value="1"/>
</dbReference>
<evidence type="ECO:0000259" key="3">
    <source>
        <dbReference type="Pfam" id="PF00483"/>
    </source>
</evidence>
<sequence length="299" mass="33161">MKVIIPVAGHGTRLRPHTDKRQKCLLPVAGKPVIDHILEPLIEQGFDEIVLVTGYLEEQLKAYVSKYDAQFTFVLQQEPLGLGHAVFQGLEESDAPALIQLGDVIYDLDFKQFCRSDNHRIAVNEVPDPERFGIVEVEGDRIVNVLEKPDNPPSNLAIIGLYFLSSQRPLWNVVKHLMDNEITTRGEIQLADALQLMVENSETVTAEHIPKWHDCGVPETFLEANRALLKPSGKTIDGSTLVEPVYIGENCEIVNSTVGPNVTVMDGAKISDSHISESIVLWNANIKGQTVENQLVEEG</sequence>
<evidence type="ECO:0000256" key="2">
    <source>
        <dbReference type="ARBA" id="ARBA00022695"/>
    </source>
</evidence>
<protein>
    <recommendedName>
        <fullName evidence="3">Nucleotidyl transferase domain-containing protein</fullName>
    </recommendedName>
</protein>
<evidence type="ECO:0000256" key="1">
    <source>
        <dbReference type="ARBA" id="ARBA00022679"/>
    </source>
</evidence>
<accession>A0A381NPS5</accession>
<reference evidence="4" key="1">
    <citation type="submission" date="2018-05" db="EMBL/GenBank/DDBJ databases">
        <authorList>
            <person name="Lanie J.A."/>
            <person name="Ng W.-L."/>
            <person name="Kazmierczak K.M."/>
            <person name="Andrzejewski T.M."/>
            <person name="Davidsen T.M."/>
            <person name="Wayne K.J."/>
            <person name="Tettelin H."/>
            <person name="Glass J.I."/>
            <person name="Rusch D."/>
            <person name="Podicherti R."/>
            <person name="Tsui H.-C.T."/>
            <person name="Winkler M.E."/>
        </authorList>
    </citation>
    <scope>NUCLEOTIDE SEQUENCE</scope>
</reference>